<reference evidence="5 6" key="1">
    <citation type="submission" date="2016-10" db="EMBL/GenBank/DDBJ databases">
        <authorList>
            <person name="de Groot N.N."/>
        </authorList>
    </citation>
    <scope>NUCLEOTIDE SEQUENCE [LARGE SCALE GENOMIC DNA]</scope>
    <source>
        <strain evidence="5 6">DSM 44908</strain>
    </source>
</reference>
<keyword evidence="1 2" id="KW-0238">DNA-binding</keyword>
<evidence type="ECO:0000313" key="6">
    <source>
        <dbReference type="Proteomes" id="UP000182054"/>
    </source>
</evidence>
<gene>
    <name evidence="5" type="ORF">SAMN05444374_108139</name>
</gene>
<organism evidence="5 6">
    <name type="scientific">Rhodococcoides kroppenstedtii</name>
    <dbReference type="NCBI Taxonomy" id="293050"/>
    <lineage>
        <taxon>Bacteria</taxon>
        <taxon>Bacillati</taxon>
        <taxon>Actinomycetota</taxon>
        <taxon>Actinomycetes</taxon>
        <taxon>Mycobacteriales</taxon>
        <taxon>Nocardiaceae</taxon>
        <taxon>Rhodococcoides</taxon>
    </lineage>
</organism>
<accession>A0A1I0TPX5</accession>
<dbReference type="InterPro" id="IPR009057">
    <property type="entry name" value="Homeodomain-like_sf"/>
</dbReference>
<protein>
    <submittedName>
        <fullName evidence="5">Transcriptional regulator, TetR family</fullName>
    </submittedName>
</protein>
<evidence type="ECO:0000256" key="3">
    <source>
        <dbReference type="SAM" id="MobiDB-lite"/>
    </source>
</evidence>
<dbReference type="GO" id="GO:0003700">
    <property type="term" value="F:DNA-binding transcription factor activity"/>
    <property type="evidence" value="ECO:0007669"/>
    <property type="project" value="TreeGrafter"/>
</dbReference>
<dbReference type="EMBL" id="FOJN01000008">
    <property type="protein sequence ID" value="SFA53792.1"/>
    <property type="molecule type" value="Genomic_DNA"/>
</dbReference>
<sequence>MDMPDDSPIPTDHSLGMLSVTDHTSGCQPARSADPADHDPSTLDAMTADGSWRTYEGEAFPPVLTAALSAFVDQGYHGTSVREIASRAGLSVPGLYHHYPSKQAMLVGITSSAMAELLDRSSRAESEAGPAPADRFDAVVESLLLFHVHRRDVAFVCSTEIRSLDPAEREAYVGQRDAQQRMLDRIVLDGVDAGVFGTAHPLDASRAVTTMCVGVATWYRPGGRLDPAALVDVYSELARGTVQATARP</sequence>
<evidence type="ECO:0000256" key="1">
    <source>
        <dbReference type="ARBA" id="ARBA00023125"/>
    </source>
</evidence>
<dbReference type="Gene3D" id="1.10.357.10">
    <property type="entry name" value="Tetracycline Repressor, domain 2"/>
    <property type="match status" value="1"/>
</dbReference>
<evidence type="ECO:0000313" key="5">
    <source>
        <dbReference type="EMBL" id="SFA53792.1"/>
    </source>
</evidence>
<dbReference type="PRINTS" id="PR00455">
    <property type="entry name" value="HTHTETR"/>
</dbReference>
<dbReference type="PROSITE" id="PS50977">
    <property type="entry name" value="HTH_TETR_2"/>
    <property type="match status" value="1"/>
</dbReference>
<dbReference type="PANTHER" id="PTHR30055">
    <property type="entry name" value="HTH-TYPE TRANSCRIPTIONAL REGULATOR RUTR"/>
    <property type="match status" value="1"/>
</dbReference>
<name>A0A1I0TPX5_9NOCA</name>
<dbReference type="Pfam" id="PF17932">
    <property type="entry name" value="TetR_C_24"/>
    <property type="match status" value="1"/>
</dbReference>
<dbReference type="InterPro" id="IPR041490">
    <property type="entry name" value="KstR2_TetR_C"/>
</dbReference>
<proteinExistence type="predicted"/>
<dbReference type="PANTHER" id="PTHR30055:SF237">
    <property type="entry name" value="TRANSCRIPTIONAL REPRESSOR MCE3R"/>
    <property type="match status" value="1"/>
</dbReference>
<dbReference type="Pfam" id="PF00440">
    <property type="entry name" value="TetR_N"/>
    <property type="match status" value="1"/>
</dbReference>
<dbReference type="InterPro" id="IPR050109">
    <property type="entry name" value="HTH-type_TetR-like_transc_reg"/>
</dbReference>
<evidence type="ECO:0000259" key="4">
    <source>
        <dbReference type="PROSITE" id="PS50977"/>
    </source>
</evidence>
<evidence type="ECO:0000256" key="2">
    <source>
        <dbReference type="PROSITE-ProRule" id="PRU00335"/>
    </source>
</evidence>
<dbReference type="InterPro" id="IPR036271">
    <property type="entry name" value="Tet_transcr_reg_TetR-rel_C_sf"/>
</dbReference>
<dbReference type="InterPro" id="IPR001647">
    <property type="entry name" value="HTH_TetR"/>
</dbReference>
<dbReference type="AlphaFoldDB" id="A0A1I0TPX5"/>
<dbReference type="GO" id="GO:0000976">
    <property type="term" value="F:transcription cis-regulatory region binding"/>
    <property type="evidence" value="ECO:0007669"/>
    <property type="project" value="TreeGrafter"/>
</dbReference>
<dbReference type="Proteomes" id="UP000182054">
    <property type="component" value="Unassembled WGS sequence"/>
</dbReference>
<dbReference type="SUPFAM" id="SSF46689">
    <property type="entry name" value="Homeodomain-like"/>
    <property type="match status" value="1"/>
</dbReference>
<feature type="DNA-binding region" description="H-T-H motif" evidence="2">
    <location>
        <begin position="80"/>
        <end position="99"/>
    </location>
</feature>
<feature type="domain" description="HTH tetR-type" evidence="4">
    <location>
        <begin position="57"/>
        <end position="117"/>
    </location>
</feature>
<dbReference type="SUPFAM" id="SSF48498">
    <property type="entry name" value="Tetracyclin repressor-like, C-terminal domain"/>
    <property type="match status" value="1"/>
</dbReference>
<feature type="region of interest" description="Disordered" evidence="3">
    <location>
        <begin position="1"/>
        <end position="42"/>
    </location>
</feature>